<dbReference type="Proteomes" id="UP000298284">
    <property type="component" value="Unassembled WGS sequence"/>
</dbReference>
<dbReference type="PANTHER" id="PTHR42940">
    <property type="entry name" value="ALCOHOL DEHYDROGENASE 1-RELATED"/>
    <property type="match status" value="1"/>
</dbReference>
<keyword evidence="7" id="KW-0520">NAD</keyword>
<reference evidence="10 11" key="1">
    <citation type="submission" date="2019-04" db="EMBL/GenBank/DDBJ databases">
        <authorList>
            <person name="Feng G."/>
            <person name="Zhang J."/>
            <person name="Zhu H."/>
        </authorList>
    </citation>
    <scope>NUCLEOTIDE SEQUENCE [LARGE SCALE GENOMIC DNA]</scope>
    <source>
        <strain evidence="10 11">JCM 19491</strain>
    </source>
</reference>
<gene>
    <name evidence="10" type="primary">adhP</name>
    <name evidence="10" type="ORF">EU557_17550</name>
</gene>
<name>A0A4Z0MHQ3_9BACT</name>
<evidence type="ECO:0000259" key="9">
    <source>
        <dbReference type="SMART" id="SM00829"/>
    </source>
</evidence>
<dbReference type="InterPro" id="IPR013149">
    <property type="entry name" value="ADH-like_C"/>
</dbReference>
<dbReference type="EMBL" id="SRKZ01000005">
    <property type="protein sequence ID" value="TGD79084.1"/>
    <property type="molecule type" value="Genomic_DNA"/>
</dbReference>
<protein>
    <recommendedName>
        <fullName evidence="3">alcohol dehydrogenase</fullName>
        <ecNumber evidence="3">1.1.1.1</ecNumber>
    </recommendedName>
</protein>
<dbReference type="GO" id="GO:0004022">
    <property type="term" value="F:alcohol dehydrogenase (NAD+) activity"/>
    <property type="evidence" value="ECO:0007669"/>
    <property type="project" value="UniProtKB-EC"/>
</dbReference>
<keyword evidence="5 8" id="KW-0862">Zinc</keyword>
<evidence type="ECO:0000256" key="5">
    <source>
        <dbReference type="ARBA" id="ARBA00022833"/>
    </source>
</evidence>
<evidence type="ECO:0000256" key="6">
    <source>
        <dbReference type="ARBA" id="ARBA00023002"/>
    </source>
</evidence>
<evidence type="ECO:0000313" key="11">
    <source>
        <dbReference type="Proteomes" id="UP000298284"/>
    </source>
</evidence>
<keyword evidence="4 8" id="KW-0479">Metal-binding</keyword>
<comment type="similarity">
    <text evidence="2 8">Belongs to the zinc-containing alcohol dehydrogenase family.</text>
</comment>
<dbReference type="InterPro" id="IPR020843">
    <property type="entry name" value="ER"/>
</dbReference>
<dbReference type="InterPro" id="IPR036291">
    <property type="entry name" value="NAD(P)-bd_dom_sf"/>
</dbReference>
<dbReference type="InterPro" id="IPR002328">
    <property type="entry name" value="ADH_Zn_CS"/>
</dbReference>
<keyword evidence="6 10" id="KW-0560">Oxidoreductase</keyword>
<dbReference type="SUPFAM" id="SSF51735">
    <property type="entry name" value="NAD(P)-binding Rossmann-fold domains"/>
    <property type="match status" value="1"/>
</dbReference>
<comment type="caution">
    <text evidence="10">The sequence shown here is derived from an EMBL/GenBank/DDBJ whole genome shotgun (WGS) entry which is preliminary data.</text>
</comment>
<dbReference type="EC" id="1.1.1.1" evidence="3"/>
<dbReference type="NCBIfam" id="NF006940">
    <property type="entry name" value="PRK09422.1"/>
    <property type="match status" value="1"/>
</dbReference>
<comment type="cofactor">
    <cofactor evidence="1 8">
        <name>Zn(2+)</name>
        <dbReference type="ChEBI" id="CHEBI:29105"/>
    </cofactor>
</comment>
<organism evidence="10 11">
    <name type="scientific">Hymenobacter wooponensis</name>
    <dbReference type="NCBI Taxonomy" id="1525360"/>
    <lineage>
        <taxon>Bacteria</taxon>
        <taxon>Pseudomonadati</taxon>
        <taxon>Bacteroidota</taxon>
        <taxon>Cytophagia</taxon>
        <taxon>Cytophagales</taxon>
        <taxon>Hymenobacteraceae</taxon>
        <taxon>Hymenobacter</taxon>
    </lineage>
</organism>
<dbReference type="SUPFAM" id="SSF50129">
    <property type="entry name" value="GroES-like"/>
    <property type="match status" value="1"/>
</dbReference>
<feature type="domain" description="Enoyl reductase (ER)" evidence="9">
    <location>
        <begin position="14"/>
        <end position="338"/>
    </location>
</feature>
<evidence type="ECO:0000256" key="8">
    <source>
        <dbReference type="RuleBase" id="RU361277"/>
    </source>
</evidence>
<evidence type="ECO:0000256" key="1">
    <source>
        <dbReference type="ARBA" id="ARBA00001947"/>
    </source>
</evidence>
<dbReference type="InterPro" id="IPR011032">
    <property type="entry name" value="GroES-like_sf"/>
</dbReference>
<evidence type="ECO:0000256" key="7">
    <source>
        <dbReference type="ARBA" id="ARBA00023027"/>
    </source>
</evidence>
<keyword evidence="11" id="KW-1185">Reference proteome</keyword>
<dbReference type="PROSITE" id="PS00059">
    <property type="entry name" value="ADH_ZINC"/>
    <property type="match status" value="1"/>
</dbReference>
<dbReference type="SMART" id="SM00829">
    <property type="entry name" value="PKS_ER"/>
    <property type="match status" value="1"/>
</dbReference>
<dbReference type="GO" id="GO:0008270">
    <property type="term" value="F:zinc ion binding"/>
    <property type="evidence" value="ECO:0007669"/>
    <property type="project" value="InterPro"/>
</dbReference>
<evidence type="ECO:0000256" key="3">
    <source>
        <dbReference type="ARBA" id="ARBA00013190"/>
    </source>
</evidence>
<dbReference type="Pfam" id="PF08240">
    <property type="entry name" value="ADH_N"/>
    <property type="match status" value="1"/>
</dbReference>
<evidence type="ECO:0000256" key="2">
    <source>
        <dbReference type="ARBA" id="ARBA00008072"/>
    </source>
</evidence>
<dbReference type="Gene3D" id="3.90.180.10">
    <property type="entry name" value="Medium-chain alcohol dehydrogenases, catalytic domain"/>
    <property type="match status" value="1"/>
</dbReference>
<dbReference type="CDD" id="cd08297">
    <property type="entry name" value="CAD3"/>
    <property type="match status" value="1"/>
</dbReference>
<dbReference type="FunFam" id="3.40.50.720:FF:000039">
    <property type="entry name" value="Alcohol dehydrogenase AdhP"/>
    <property type="match status" value="1"/>
</dbReference>
<dbReference type="Gene3D" id="3.40.50.720">
    <property type="entry name" value="NAD(P)-binding Rossmann-like Domain"/>
    <property type="match status" value="1"/>
</dbReference>
<dbReference type="AlphaFoldDB" id="A0A4Z0MHQ3"/>
<dbReference type="PANTHER" id="PTHR42940:SF8">
    <property type="entry name" value="VACUOLAR PROTEIN SORTING-ASSOCIATED PROTEIN 11"/>
    <property type="match status" value="1"/>
</dbReference>
<dbReference type="FunFam" id="3.90.180.10:FF:000002">
    <property type="entry name" value="Alcohol dehydrogenase AdhP"/>
    <property type="match status" value="1"/>
</dbReference>
<sequence length="342" mass="36181">MPTTMLAAVAYTYGQPLQLEQVPVPAVAPGRILVKVAACGVCHTDLHALDGDWPVKATLPLIPGHEGVGTVVAVGEGVTNVREGDRVGVPWLYTACGHCEQCFTGWETLCPSQQNTGYSVQGSYAEYVLADPNYVGLLPDELSFEEAAPILCAGVTVYKGLKETEVKPGQWVVISGIGGLGHLAVQYAKAMGMLVAAVDVQDDKLRLAQAVGADLVINAATHDPVQEIQQQIGGAHGALVTAVSRPAFAQGVGMLRRRGTLALVGLPPGDFDLNIFEVVLMRKTVRGSIVGTRQDLVESLALAAAGKVKVHYHTERLENINQVLDDLRAGNIDGRVVLNLAL</sequence>
<dbReference type="Pfam" id="PF00107">
    <property type="entry name" value="ADH_zinc_N"/>
    <property type="match status" value="1"/>
</dbReference>
<proteinExistence type="inferred from homology"/>
<dbReference type="InterPro" id="IPR013154">
    <property type="entry name" value="ADH-like_N"/>
</dbReference>
<evidence type="ECO:0000313" key="10">
    <source>
        <dbReference type="EMBL" id="TGD79084.1"/>
    </source>
</evidence>
<evidence type="ECO:0000256" key="4">
    <source>
        <dbReference type="ARBA" id="ARBA00022723"/>
    </source>
</evidence>
<accession>A0A4Z0MHQ3</accession>
<dbReference type="OrthoDB" id="9806940at2"/>